<dbReference type="GeneID" id="26658862"/>
<dbReference type="EMBL" id="LN831302">
    <property type="protein sequence ID" value="CQH55259.1"/>
    <property type="molecule type" value="Genomic_DNA"/>
</dbReference>
<reference evidence="2" key="1">
    <citation type="journal article" date="2016" name="Environ. Microbiol.">
        <title>The complete genome of a viable archaeum isolated from 123-million-year-old rock salt.</title>
        <authorList>
            <person name="Jaakkola S.T."/>
            <person name="Pfeiffer F."/>
            <person name="Ravantti J.J."/>
            <person name="Guo Q."/>
            <person name="Liu Y."/>
            <person name="Chen X."/>
            <person name="Ma H."/>
            <person name="Yang C."/>
            <person name="Oksanen H.M."/>
            <person name="Bamford D.H."/>
        </authorList>
    </citation>
    <scope>NUCLEOTIDE SEQUENCE</scope>
    <source>
        <strain evidence="2">JI20-1</strain>
    </source>
</reference>
<organism evidence="1 2">
    <name type="scientific">Halobacterium hubeiense</name>
    <dbReference type="NCBI Taxonomy" id="1407499"/>
    <lineage>
        <taxon>Archaea</taxon>
        <taxon>Methanobacteriati</taxon>
        <taxon>Methanobacteriota</taxon>
        <taxon>Stenosarchaea group</taxon>
        <taxon>Halobacteria</taxon>
        <taxon>Halobacteriales</taxon>
        <taxon>Halobacteriaceae</taxon>
        <taxon>Halobacterium</taxon>
    </lineage>
</organism>
<dbReference type="Proteomes" id="UP000066737">
    <property type="component" value="Chromosome I"/>
</dbReference>
<dbReference type="KEGG" id="hhb:Hhub_2208"/>
<gene>
    <name evidence="1" type="ORF">HHUB_2208</name>
</gene>
<accession>A0A0U5H116</accession>
<dbReference type="STRING" id="1407499.HHUB_2208"/>
<dbReference type="RefSeq" id="WP_059056629.1">
    <property type="nucleotide sequence ID" value="NZ_LN831302.1"/>
</dbReference>
<dbReference type="OrthoDB" id="190443at2157"/>
<proteinExistence type="predicted"/>
<sequence>MVNIEPPSDLPDHHTSEFRSAYRECIIPKNRDFDREGYKDDLENFIDQEREHRRLVNFCVFPFVQSDSEGYQFVRADPLEECGVKNFDFLLHDLEGKVIFGEAKATLPTNVDSEINDLLEQRETVEEWQDYIEEHYLGKEMVFAEYVLATYDNYATTASRKMLARGEDVKVWGVNRTEKELNLKKSLPDETPDNLPGDDPIAELSKLAKHSIGPLNSVLENCRTATGAVSVLPESADIDQLRVITRAYSSRGRDTFINRSDIRREIKAGARNYGSERIDEITDELIELGQEIGLLRSWEDGPADYRVVSQYTSRKGIEKTLKKKWKDHKVKEKYSKMQEACREYAREEVGKQTQLSEF</sequence>
<name>A0A0U5H116_9EURY</name>
<dbReference type="AlphaFoldDB" id="A0A0U5H116"/>
<evidence type="ECO:0000313" key="1">
    <source>
        <dbReference type="EMBL" id="CQH55259.1"/>
    </source>
</evidence>
<evidence type="ECO:0000313" key="2">
    <source>
        <dbReference type="Proteomes" id="UP000066737"/>
    </source>
</evidence>
<protein>
    <submittedName>
        <fullName evidence="1">Uncharacterized protein</fullName>
    </submittedName>
</protein>
<keyword evidence="2" id="KW-1185">Reference proteome</keyword>